<dbReference type="eggNOG" id="KOG4197">
    <property type="taxonomic scope" value="Eukaryota"/>
</dbReference>
<dbReference type="Gramene" id="ORGLA01G0354900.1">
    <property type="protein sequence ID" value="ORGLA01G0354900.1"/>
    <property type="gene ID" value="ORGLA01G0354900"/>
</dbReference>
<organism evidence="5 6">
    <name type="scientific">Oryza glaberrima</name>
    <name type="common">African rice</name>
    <dbReference type="NCBI Taxonomy" id="4538"/>
    <lineage>
        <taxon>Eukaryota</taxon>
        <taxon>Viridiplantae</taxon>
        <taxon>Streptophyta</taxon>
        <taxon>Embryophyta</taxon>
        <taxon>Tracheophyta</taxon>
        <taxon>Spermatophyta</taxon>
        <taxon>Magnoliopsida</taxon>
        <taxon>Liliopsida</taxon>
        <taxon>Poales</taxon>
        <taxon>Poaceae</taxon>
        <taxon>BOP clade</taxon>
        <taxon>Oryzoideae</taxon>
        <taxon>Oryzeae</taxon>
        <taxon>Oryzinae</taxon>
        <taxon>Oryza</taxon>
    </lineage>
</organism>
<evidence type="ECO:0000256" key="1">
    <source>
        <dbReference type="ARBA" id="ARBA00007626"/>
    </source>
</evidence>
<dbReference type="InterPro" id="IPR050872">
    <property type="entry name" value="PPR_P_subfamily"/>
</dbReference>
<evidence type="ECO:0000313" key="5">
    <source>
        <dbReference type="EnsemblPlants" id="ORGLA01G0354900.1"/>
    </source>
</evidence>
<feature type="repeat" description="PPR" evidence="4">
    <location>
        <begin position="293"/>
        <end position="327"/>
    </location>
</feature>
<feature type="repeat" description="PPR" evidence="4">
    <location>
        <begin position="400"/>
        <end position="434"/>
    </location>
</feature>
<dbReference type="PROSITE" id="PS51375">
    <property type="entry name" value="PPR"/>
    <property type="match status" value="6"/>
</dbReference>
<dbReference type="PANTHER" id="PTHR46128">
    <property type="entry name" value="MITOCHONDRIAL GROUP I INTRON SPLICING FACTOR CCM1"/>
    <property type="match status" value="1"/>
</dbReference>
<keyword evidence="6" id="KW-1185">Reference proteome</keyword>
<dbReference type="Pfam" id="PF13041">
    <property type="entry name" value="PPR_2"/>
    <property type="match status" value="1"/>
</dbReference>
<dbReference type="InterPro" id="IPR002885">
    <property type="entry name" value="PPR_rpt"/>
</dbReference>
<dbReference type="Gene3D" id="1.25.40.10">
    <property type="entry name" value="Tetratricopeptide repeat domain"/>
    <property type="match status" value="3"/>
</dbReference>
<sequence length="511" mass="55933">MVATPVRWPRVLTPAHLAGAIRRQKSPLDAVHLYADAPRRYPRSSYRHNDAVHSSLLAAASASSSDLLPSLLRRILPSSPSADSLLAASIPHLPPAAAVSVFRSSLPSSLAPSWSRSFSALLRRLLSDGLLPEAARLFADFAGRPEVSLASEDLTSLITGLCRARRPELALQVLDEMSNQCLAPEKDAYRAIVPALCDASMLDEATHVLYSMLWRVSQKGCDEDVVVYRALLVALCAAGRGEQAEIVLDKVIRKGLRSSGSRRSLRVPMLAGLSIEDAQEIIDQALVVRGGRTVASFEVMVIDLYDEGRLNEADNLFKEMGKKGFKPTIYMYEAKITSLCREGRLDEAVKVLEEELPKNDLVPTVTTYNLLMRGLCNSMQSMRALRYLGRMDKQLGCVARKETFSILISGLCSESRFIDAAQIMERMVKGHHRPEAGEFNNVIEGLCSAGRTYDALLWIEEMIDHGETPDVHVWSSLVSAALGLGEGLTTAATSKRNICKLIISACSNNIS</sequence>
<dbReference type="Proteomes" id="UP000007306">
    <property type="component" value="Chromosome 1"/>
</dbReference>
<reference evidence="5" key="1">
    <citation type="submission" date="2015-06" db="UniProtKB">
        <authorList>
            <consortium name="EnsemblPlants"/>
        </authorList>
    </citation>
    <scope>IDENTIFICATION</scope>
</reference>
<keyword evidence="3" id="KW-0809">Transit peptide</keyword>
<reference evidence="5 6" key="2">
    <citation type="submission" date="2018-04" db="EMBL/GenBank/DDBJ databases">
        <title>OglaRS2 (Oryza glaberrima Reference Sequence Version 2).</title>
        <authorList>
            <person name="Zhang J."/>
            <person name="Kudrna D."/>
            <person name="Lee S."/>
            <person name="Talag J."/>
            <person name="Rajasekar S."/>
            <person name="Wing R.A."/>
        </authorList>
    </citation>
    <scope>NUCLEOTIDE SEQUENCE [LARGE SCALE GENOMIC DNA]</scope>
    <source>
        <strain evidence="5 6">cv. IRGC 96717</strain>
    </source>
</reference>
<keyword evidence="2" id="KW-0677">Repeat</keyword>
<evidence type="ECO:0000313" key="6">
    <source>
        <dbReference type="Proteomes" id="UP000007306"/>
    </source>
</evidence>
<accession>I1NUK9</accession>
<evidence type="ECO:0000256" key="4">
    <source>
        <dbReference type="PROSITE-ProRule" id="PRU00708"/>
    </source>
</evidence>
<dbReference type="HOGENOM" id="CLU_041846_0_0_1"/>
<dbReference type="EnsemblPlants" id="ORGLA01G0354900.1">
    <property type="protein sequence ID" value="ORGLA01G0354900.1"/>
    <property type="gene ID" value="ORGLA01G0354900"/>
</dbReference>
<dbReference type="NCBIfam" id="TIGR00756">
    <property type="entry name" value="PPR"/>
    <property type="match status" value="5"/>
</dbReference>
<feature type="repeat" description="PPR" evidence="4">
    <location>
        <begin position="150"/>
        <end position="184"/>
    </location>
</feature>
<dbReference type="Pfam" id="PF01535">
    <property type="entry name" value="PPR"/>
    <property type="match status" value="5"/>
</dbReference>
<proteinExistence type="inferred from homology"/>
<evidence type="ECO:0000256" key="2">
    <source>
        <dbReference type="ARBA" id="ARBA00022737"/>
    </source>
</evidence>
<comment type="similarity">
    <text evidence="1">Belongs to the PPR family. P subfamily.</text>
</comment>
<feature type="repeat" description="PPR" evidence="4">
    <location>
        <begin position="435"/>
        <end position="469"/>
    </location>
</feature>
<dbReference type="AlphaFoldDB" id="I1NUK9"/>
<dbReference type="InterPro" id="IPR011990">
    <property type="entry name" value="TPR-like_helical_dom_sf"/>
</dbReference>
<evidence type="ECO:0008006" key="7">
    <source>
        <dbReference type="Google" id="ProtNLM"/>
    </source>
</evidence>
<feature type="repeat" description="PPR" evidence="4">
    <location>
        <begin position="224"/>
        <end position="258"/>
    </location>
</feature>
<evidence type="ECO:0000256" key="3">
    <source>
        <dbReference type="ARBA" id="ARBA00022946"/>
    </source>
</evidence>
<name>I1NUK9_ORYGL</name>
<feature type="repeat" description="PPR" evidence="4">
    <location>
        <begin position="328"/>
        <end position="363"/>
    </location>
</feature>
<dbReference type="OMA" id="VIWLEEM"/>
<protein>
    <recommendedName>
        <fullName evidence="7">Pentacotripeptide-repeat region of PRORP domain-containing protein</fullName>
    </recommendedName>
</protein>
<dbReference type="STRING" id="4538.I1NUK9"/>
<dbReference type="PANTHER" id="PTHR46128:SF341">
    <property type="entry name" value="PENTACOTRIPEPTIDE-REPEAT REGION OF PRORP DOMAIN-CONTAINING PROTEIN"/>
    <property type="match status" value="1"/>
</dbReference>